<evidence type="ECO:0000313" key="8">
    <source>
        <dbReference type="Proteomes" id="UP000823872"/>
    </source>
</evidence>
<dbReference type="GeneTree" id="ENSGT00950000183073"/>
<evidence type="ECO:0000256" key="1">
    <source>
        <dbReference type="ARBA" id="ARBA00010893"/>
    </source>
</evidence>
<comment type="similarity">
    <text evidence="1 4">Belongs to the peptidase M67A family. CSN6 subfamily.</text>
</comment>
<keyword evidence="3 4" id="KW-0736">Signalosome</keyword>
<reference evidence="7" key="3">
    <citation type="submission" date="2025-09" db="UniProtKB">
        <authorList>
            <consortium name="Ensembl"/>
        </authorList>
    </citation>
    <scope>IDENTIFICATION</scope>
    <source>
        <strain evidence="7">breed Abyssinian</strain>
    </source>
</reference>
<dbReference type="SMART" id="SM00232">
    <property type="entry name" value="JAB_MPN"/>
    <property type="match status" value="1"/>
</dbReference>
<feature type="domain" description="JAB1/MPN/MOV34 metalloenzyme" evidence="6">
    <location>
        <begin position="101"/>
        <end position="205"/>
    </location>
</feature>
<reference evidence="7 8" key="1">
    <citation type="submission" date="2021-02" db="EMBL/GenBank/DDBJ databases">
        <title>Safari Cat Assemblies.</title>
        <authorList>
            <person name="Bredemeyer K.R."/>
            <person name="Murphy W.J."/>
        </authorList>
    </citation>
    <scope>NUCLEOTIDE SEQUENCE [LARGE SCALE GENOMIC DNA]</scope>
</reference>
<keyword evidence="8" id="KW-1185">Reference proteome</keyword>
<evidence type="ECO:0000256" key="2">
    <source>
        <dbReference type="ARBA" id="ARBA00014871"/>
    </source>
</evidence>
<evidence type="ECO:0000313" key="7">
    <source>
        <dbReference type="Ensembl" id="ENSFCTP00005032344.1"/>
    </source>
</evidence>
<dbReference type="Ensembl" id="ENSFCTT00005045284.1">
    <property type="protein sequence ID" value="ENSFCTP00005032344.1"/>
    <property type="gene ID" value="ENSFCTG00005015855.1"/>
</dbReference>
<dbReference type="CDD" id="cd08063">
    <property type="entry name" value="MPN_CSN6"/>
    <property type="match status" value="1"/>
</dbReference>
<comment type="subcellular location">
    <subcellularLocation>
        <location evidence="4">Cytoplasm</location>
    </subcellularLocation>
    <subcellularLocation>
        <location evidence="4">Nucleus</location>
    </subcellularLocation>
</comment>
<protein>
    <recommendedName>
        <fullName evidence="2 4">COP9 signalosome complex subunit 6</fullName>
    </recommendedName>
</protein>
<comment type="function">
    <text evidence="4">Component of the COP9 signalosome complex (CSN), a complex involved in various cellular and developmental processes.</text>
</comment>
<dbReference type="Gene3D" id="3.40.140.10">
    <property type="entry name" value="Cytidine Deaminase, domain 2"/>
    <property type="match status" value="2"/>
</dbReference>
<dbReference type="PANTHER" id="PTHR10540">
    <property type="entry name" value="EUKARYOTIC TRANSLATION INITIATION FACTOR 3 SUBUNIT F-RELATED"/>
    <property type="match status" value="1"/>
</dbReference>
<dbReference type="InterPro" id="IPR024969">
    <property type="entry name" value="EIF3F/CSN6-like_C"/>
</dbReference>
<dbReference type="InterPro" id="IPR033859">
    <property type="entry name" value="MPN_CSN6"/>
</dbReference>
<name>A0ABI7YDS5_FELCA</name>
<keyword evidence="4" id="KW-0963">Cytoplasm</keyword>
<evidence type="ECO:0000259" key="6">
    <source>
        <dbReference type="SMART" id="SM00232"/>
    </source>
</evidence>
<keyword evidence="4" id="KW-0539">Nucleus</keyword>
<reference evidence="7" key="2">
    <citation type="submission" date="2025-08" db="UniProtKB">
        <authorList>
            <consortium name="Ensembl"/>
        </authorList>
    </citation>
    <scope>IDENTIFICATION</scope>
    <source>
        <strain evidence="7">breed Abyssinian</strain>
    </source>
</reference>
<gene>
    <name evidence="7" type="primary">TESC</name>
</gene>
<organism evidence="7 8">
    <name type="scientific">Felis catus</name>
    <name type="common">Cat</name>
    <name type="synonym">Felis silvestris catus</name>
    <dbReference type="NCBI Taxonomy" id="9685"/>
    <lineage>
        <taxon>Eukaryota</taxon>
        <taxon>Metazoa</taxon>
        <taxon>Chordata</taxon>
        <taxon>Craniata</taxon>
        <taxon>Vertebrata</taxon>
        <taxon>Euteleostomi</taxon>
        <taxon>Mammalia</taxon>
        <taxon>Eutheria</taxon>
        <taxon>Laurasiatheria</taxon>
        <taxon>Carnivora</taxon>
        <taxon>Feliformia</taxon>
        <taxon>Felidae</taxon>
        <taxon>Felinae</taxon>
        <taxon>Felis</taxon>
    </lineage>
</organism>
<accession>A0ABI7YDS5</accession>
<proteinExistence type="inferred from homology"/>
<dbReference type="InterPro" id="IPR000555">
    <property type="entry name" value="JAMM/MPN+_dom"/>
</dbReference>
<evidence type="ECO:0000256" key="4">
    <source>
        <dbReference type="RuleBase" id="RU367006"/>
    </source>
</evidence>
<evidence type="ECO:0000256" key="3">
    <source>
        <dbReference type="ARBA" id="ARBA00022790"/>
    </source>
</evidence>
<feature type="region of interest" description="Disordered" evidence="5">
    <location>
        <begin position="55"/>
        <end position="98"/>
    </location>
</feature>
<dbReference type="PANTHER" id="PTHR10540:SF8">
    <property type="entry name" value="COP9 SIGNALOSOME COMPLEX SUBUNIT 6"/>
    <property type="match status" value="1"/>
</dbReference>
<evidence type="ECO:0000256" key="5">
    <source>
        <dbReference type="SAM" id="MobiDB-lite"/>
    </source>
</evidence>
<dbReference type="Proteomes" id="UP000823872">
    <property type="component" value="Chromosome B1"/>
</dbReference>
<dbReference type="Pfam" id="PF13012">
    <property type="entry name" value="MitMem_reg"/>
    <property type="match status" value="1"/>
</dbReference>
<dbReference type="Pfam" id="PF01398">
    <property type="entry name" value="JAB"/>
    <property type="match status" value="1"/>
</dbReference>
<sequence>MMTNGHYSQFYRNKRGYEATIKQLYDNKWDHLDEMGKFLEIYNLSRLNHEELENLNRPGPRLEGAGKMAAAANRTGGNSRDGGGCSSSPQRDGLRRDRERLSPLHPLVILNISDHWIRMRSREGRPMQVIGALIGKQEGRNIEFKQVFKELELLGWYTPGGPPDPSDIHLQKQACEIIQSPLFLKLNPMTRHTHLPNSVFESVIDIINAEATMLFAELTYTLATEEAERIGVNHVAGMIATGRGENSTVAEHLIEQHSAIKMLHSRVKLIWEYVKASEAGEVPFNQEILRRPMLCVTASQCSAQTSSRQTFTINVMTWGSWPTLAPSAKRATP</sequence>